<proteinExistence type="predicted"/>
<sequence>MKRAVSFILALAVLLALLPAQAFASSADDYWSSVIEKIEGSKKGGSSEGGTVPGDIIDAMKDKDTKLDPTDPGEDYETPRPKPGESSPDEKLATPTDLQWGMEYRCTQDENGEWQYTSAEVPGMISWRNQEPYQDRFEVCIYTEDDEKVGDTRWRGVQEYLKSDDLFLLSDLESGAYYFTVQALGDGTKYTDSDVATSDLWTYTAPEAQLPQVDGLRWGEGAESRNIYWDDIDAPDGVSYGYEIQYLYTPSPDEEPYFTGSTWFRTAETEDMLDDWTIEGAGYYYFKVRALSNNIEVLRNGPWSELCGPYDLTEISGSLEETLEDILLLEDRDEILSAAKELNRDDLSAAMLADTDNSGIVDIVRELEAAAGVSTQIEVADGMQNHFSVDHISVAGAGLNLPAGSEDRAVTFHIGEPDEGVVIPTIYHNTVQFSMELENVEPELSFPVKITLPVPASINPDFLVILHYHQDGSYEEIHPILSASGGVHYASFAVTSFSTFVMAENNPEQPDDFGLNEENQSGILSGLPVGITPAWLEAHYRALGKDVSVQAPDGTTPKCVGTGCEVRCGGATYRVLLYGDLIGDGTIDVVDLLQIKSSVLGIRQLSDLSAKAADLNRNGETDIADLLLLKKHILGISTIQQTI</sequence>
<gene>
    <name evidence="4" type="ORF">H8711_04265</name>
</gene>
<dbReference type="CDD" id="cd14256">
    <property type="entry name" value="Dockerin_I"/>
    <property type="match status" value="1"/>
</dbReference>
<feature type="domain" description="Dockerin" evidence="3">
    <location>
        <begin position="574"/>
        <end position="641"/>
    </location>
</feature>
<dbReference type="EMBL" id="JACRST010000004">
    <property type="protein sequence ID" value="MBC8546149.1"/>
    <property type="molecule type" value="Genomic_DNA"/>
</dbReference>
<feature type="signal peptide" evidence="2">
    <location>
        <begin position="1"/>
        <end position="24"/>
    </location>
</feature>
<accession>A0A926DZ61</accession>
<keyword evidence="2" id="KW-0732">Signal</keyword>
<organism evidence="4 5">
    <name type="scientific">Ligaoa zhengdingensis</name>
    <dbReference type="NCBI Taxonomy" id="2763658"/>
    <lineage>
        <taxon>Bacteria</taxon>
        <taxon>Bacillati</taxon>
        <taxon>Bacillota</taxon>
        <taxon>Clostridia</taxon>
        <taxon>Eubacteriales</taxon>
        <taxon>Oscillospiraceae</taxon>
        <taxon>Ligaoa</taxon>
    </lineage>
</organism>
<dbReference type="SUPFAM" id="SSF63446">
    <property type="entry name" value="Type I dockerin domain"/>
    <property type="match status" value="1"/>
</dbReference>
<dbReference type="GO" id="GO:0004553">
    <property type="term" value="F:hydrolase activity, hydrolyzing O-glycosyl compounds"/>
    <property type="evidence" value="ECO:0007669"/>
    <property type="project" value="InterPro"/>
</dbReference>
<dbReference type="InterPro" id="IPR036116">
    <property type="entry name" value="FN3_sf"/>
</dbReference>
<protein>
    <recommendedName>
        <fullName evidence="3">Dockerin domain-containing protein</fullName>
    </recommendedName>
</protein>
<feature type="compositionally biased region" description="Basic and acidic residues" evidence="1">
    <location>
        <begin position="77"/>
        <end position="92"/>
    </location>
</feature>
<feature type="compositionally biased region" description="Basic and acidic residues" evidence="1">
    <location>
        <begin position="58"/>
        <end position="69"/>
    </location>
</feature>
<dbReference type="Pfam" id="PF00404">
    <property type="entry name" value="Dockerin_1"/>
    <property type="match status" value="1"/>
</dbReference>
<dbReference type="InterPro" id="IPR016134">
    <property type="entry name" value="Dockerin_dom"/>
</dbReference>
<feature type="chain" id="PRO_5037987157" description="Dockerin domain-containing protein" evidence="2">
    <location>
        <begin position="25"/>
        <end position="643"/>
    </location>
</feature>
<dbReference type="AlphaFoldDB" id="A0A926DZ61"/>
<evidence type="ECO:0000313" key="5">
    <source>
        <dbReference type="Proteomes" id="UP000653127"/>
    </source>
</evidence>
<evidence type="ECO:0000256" key="2">
    <source>
        <dbReference type="SAM" id="SignalP"/>
    </source>
</evidence>
<dbReference type="InterPro" id="IPR002105">
    <property type="entry name" value="Dockerin_1_rpt"/>
</dbReference>
<dbReference type="SUPFAM" id="SSF49265">
    <property type="entry name" value="Fibronectin type III"/>
    <property type="match status" value="1"/>
</dbReference>
<reference evidence="4" key="1">
    <citation type="submission" date="2020-08" db="EMBL/GenBank/DDBJ databases">
        <title>Genome public.</title>
        <authorList>
            <person name="Liu C."/>
            <person name="Sun Q."/>
        </authorList>
    </citation>
    <scope>NUCLEOTIDE SEQUENCE</scope>
    <source>
        <strain evidence="4">NSJ-31</strain>
    </source>
</reference>
<dbReference type="GO" id="GO:0000272">
    <property type="term" value="P:polysaccharide catabolic process"/>
    <property type="evidence" value="ECO:0007669"/>
    <property type="project" value="InterPro"/>
</dbReference>
<evidence type="ECO:0000259" key="3">
    <source>
        <dbReference type="PROSITE" id="PS51766"/>
    </source>
</evidence>
<dbReference type="PROSITE" id="PS51766">
    <property type="entry name" value="DOCKERIN"/>
    <property type="match status" value="1"/>
</dbReference>
<dbReference type="Proteomes" id="UP000653127">
    <property type="component" value="Unassembled WGS sequence"/>
</dbReference>
<feature type="region of interest" description="Disordered" evidence="1">
    <location>
        <begin position="39"/>
        <end position="93"/>
    </location>
</feature>
<evidence type="ECO:0000256" key="1">
    <source>
        <dbReference type="SAM" id="MobiDB-lite"/>
    </source>
</evidence>
<dbReference type="Gene3D" id="1.10.1330.10">
    <property type="entry name" value="Dockerin domain"/>
    <property type="match status" value="1"/>
</dbReference>
<comment type="caution">
    <text evidence="4">The sequence shown here is derived from an EMBL/GenBank/DDBJ whole genome shotgun (WGS) entry which is preliminary data.</text>
</comment>
<keyword evidence="5" id="KW-1185">Reference proteome</keyword>
<evidence type="ECO:0000313" key="4">
    <source>
        <dbReference type="EMBL" id="MBC8546149.1"/>
    </source>
</evidence>
<dbReference type="RefSeq" id="WP_249282302.1">
    <property type="nucleotide sequence ID" value="NZ_JACRST010000004.1"/>
</dbReference>
<name>A0A926DZ61_9FIRM</name>
<dbReference type="InterPro" id="IPR036439">
    <property type="entry name" value="Dockerin_dom_sf"/>
</dbReference>